<keyword evidence="2" id="KW-1185">Reference proteome</keyword>
<evidence type="ECO:0000313" key="2">
    <source>
        <dbReference type="Proteomes" id="UP001056120"/>
    </source>
</evidence>
<reference evidence="1 2" key="2">
    <citation type="journal article" date="2022" name="Mol. Ecol. Resour.">
        <title>The genomes of chicory, endive, great burdock and yacon provide insights into Asteraceae paleo-polyploidization history and plant inulin production.</title>
        <authorList>
            <person name="Fan W."/>
            <person name="Wang S."/>
            <person name="Wang H."/>
            <person name="Wang A."/>
            <person name="Jiang F."/>
            <person name="Liu H."/>
            <person name="Zhao H."/>
            <person name="Xu D."/>
            <person name="Zhang Y."/>
        </authorList>
    </citation>
    <scope>NUCLEOTIDE SEQUENCE [LARGE SCALE GENOMIC DNA]</scope>
    <source>
        <strain evidence="2">cv. Yunnan</strain>
        <tissue evidence="1">Leaves</tissue>
    </source>
</reference>
<reference evidence="2" key="1">
    <citation type="journal article" date="2022" name="Mol. Ecol. Resour.">
        <title>The genomes of chicory, endive, great burdock and yacon provide insights into Asteraceae palaeo-polyploidization history and plant inulin production.</title>
        <authorList>
            <person name="Fan W."/>
            <person name="Wang S."/>
            <person name="Wang H."/>
            <person name="Wang A."/>
            <person name="Jiang F."/>
            <person name="Liu H."/>
            <person name="Zhao H."/>
            <person name="Xu D."/>
            <person name="Zhang Y."/>
        </authorList>
    </citation>
    <scope>NUCLEOTIDE SEQUENCE [LARGE SCALE GENOMIC DNA]</scope>
    <source>
        <strain evidence="2">cv. Yunnan</strain>
    </source>
</reference>
<dbReference type="Proteomes" id="UP001056120">
    <property type="component" value="Linkage Group LG09"/>
</dbReference>
<comment type="caution">
    <text evidence="1">The sequence shown here is derived from an EMBL/GenBank/DDBJ whole genome shotgun (WGS) entry which is preliminary data.</text>
</comment>
<name>A0ACB9IBR2_9ASTR</name>
<sequence length="80" mass="9100">MRKMKKLPKTRCWRVGSCNVDVEDAINKVGGVPHRREACVGSSEEKSKGRQEQVVHSPWYEFSGSTIDDMKSMGRKAYIL</sequence>
<accession>A0ACB9IBR2</accession>
<evidence type="ECO:0000313" key="1">
    <source>
        <dbReference type="EMBL" id="KAI3804911.1"/>
    </source>
</evidence>
<proteinExistence type="predicted"/>
<dbReference type="EMBL" id="CM042026">
    <property type="protein sequence ID" value="KAI3804911.1"/>
    <property type="molecule type" value="Genomic_DNA"/>
</dbReference>
<gene>
    <name evidence="1" type="ORF">L1987_26791</name>
</gene>
<organism evidence="1 2">
    <name type="scientific">Smallanthus sonchifolius</name>
    <dbReference type="NCBI Taxonomy" id="185202"/>
    <lineage>
        <taxon>Eukaryota</taxon>
        <taxon>Viridiplantae</taxon>
        <taxon>Streptophyta</taxon>
        <taxon>Embryophyta</taxon>
        <taxon>Tracheophyta</taxon>
        <taxon>Spermatophyta</taxon>
        <taxon>Magnoliopsida</taxon>
        <taxon>eudicotyledons</taxon>
        <taxon>Gunneridae</taxon>
        <taxon>Pentapetalae</taxon>
        <taxon>asterids</taxon>
        <taxon>campanulids</taxon>
        <taxon>Asterales</taxon>
        <taxon>Asteraceae</taxon>
        <taxon>Asteroideae</taxon>
        <taxon>Heliantheae alliance</taxon>
        <taxon>Millerieae</taxon>
        <taxon>Smallanthus</taxon>
    </lineage>
</organism>
<protein>
    <submittedName>
        <fullName evidence="1">Uncharacterized protein</fullName>
    </submittedName>
</protein>